<dbReference type="Pfam" id="PF01479">
    <property type="entry name" value="S4"/>
    <property type="match status" value="1"/>
</dbReference>
<dbReference type="NCBIfam" id="NF003139">
    <property type="entry name" value="PRK04051.1"/>
    <property type="match status" value="1"/>
</dbReference>
<comment type="similarity">
    <text evidence="1 7">Belongs to the universal ribosomal protein uS4 family.</text>
</comment>
<dbReference type="InterPro" id="IPR001912">
    <property type="entry name" value="Ribosomal_uS4_N"/>
</dbReference>
<dbReference type="SUPFAM" id="SSF55174">
    <property type="entry name" value="Alpha-L RNA-binding motif"/>
    <property type="match status" value="1"/>
</dbReference>
<evidence type="ECO:0000256" key="2">
    <source>
        <dbReference type="ARBA" id="ARBA00022730"/>
    </source>
</evidence>
<dbReference type="InterPro" id="IPR002942">
    <property type="entry name" value="S4_RNA-bd"/>
</dbReference>
<evidence type="ECO:0000256" key="4">
    <source>
        <dbReference type="ARBA" id="ARBA00022980"/>
    </source>
</evidence>
<evidence type="ECO:0000256" key="1">
    <source>
        <dbReference type="ARBA" id="ARBA00007465"/>
    </source>
</evidence>
<proteinExistence type="inferred from homology"/>
<feature type="domain" description="RNA-binding S4" evidence="8">
    <location>
        <begin position="104"/>
        <end position="168"/>
    </location>
</feature>
<keyword evidence="14" id="KW-1185">Reference proteome</keyword>
<evidence type="ECO:0000256" key="3">
    <source>
        <dbReference type="ARBA" id="ARBA00022884"/>
    </source>
</evidence>
<evidence type="ECO:0000313" key="14">
    <source>
        <dbReference type="Proteomes" id="UP001150062"/>
    </source>
</evidence>
<evidence type="ECO:0000256" key="5">
    <source>
        <dbReference type="ARBA" id="ARBA00023274"/>
    </source>
</evidence>
<dbReference type="Proteomes" id="UP001150062">
    <property type="component" value="Unassembled WGS sequence"/>
</dbReference>
<feature type="domain" description="Small ribosomal subunit protein uS4 N-terminal" evidence="9">
    <location>
        <begin position="3"/>
        <end position="103"/>
    </location>
</feature>
<gene>
    <name evidence="11" type="ORF">M0812_19796</name>
    <name evidence="10" type="ORF">M0812_26712</name>
    <name evidence="12" type="ORF">M0813_07230</name>
</gene>
<dbReference type="InterPro" id="IPR005710">
    <property type="entry name" value="Ribosomal_uS4_euk/arc"/>
</dbReference>
<name>A0AAV7YZU8_9EUKA</name>
<evidence type="ECO:0000313" key="10">
    <source>
        <dbReference type="EMBL" id="KAJ3427132.1"/>
    </source>
</evidence>
<dbReference type="Gene3D" id="3.10.290.10">
    <property type="entry name" value="RNA-binding S4 domain"/>
    <property type="match status" value="1"/>
</dbReference>
<evidence type="ECO:0000259" key="8">
    <source>
        <dbReference type="SMART" id="SM00363"/>
    </source>
</evidence>
<dbReference type="FunFam" id="3.10.290.10:FF:000004">
    <property type="entry name" value="40s ribosomal protein s9"/>
    <property type="match status" value="1"/>
</dbReference>
<dbReference type="PANTHER" id="PTHR11831">
    <property type="entry name" value="30S 40S RIBOSOMAL PROTEIN"/>
    <property type="match status" value="1"/>
</dbReference>
<dbReference type="AlphaFoldDB" id="A0AAV7YZU8"/>
<evidence type="ECO:0000313" key="13">
    <source>
        <dbReference type="Proteomes" id="UP001146793"/>
    </source>
</evidence>
<comment type="caution">
    <text evidence="11">The sequence shown here is derived from an EMBL/GenBank/DDBJ whole genome shotgun (WGS) entry which is preliminary data.</text>
</comment>
<evidence type="ECO:0000313" key="11">
    <source>
        <dbReference type="EMBL" id="KAJ3434317.1"/>
    </source>
</evidence>
<dbReference type="SMART" id="SM01390">
    <property type="entry name" value="Ribosomal_S4"/>
    <property type="match status" value="1"/>
</dbReference>
<keyword evidence="5 7" id="KW-0687">Ribonucleoprotein</keyword>
<dbReference type="Pfam" id="PF00163">
    <property type="entry name" value="Ribosomal_S4"/>
    <property type="match status" value="1"/>
</dbReference>
<reference evidence="11" key="2">
    <citation type="submission" date="2022-08" db="EMBL/GenBank/DDBJ databases">
        <title>Novel sulphate-reducing endosymbionts in the free-living metamonad Anaeramoeba.</title>
        <authorList>
            <person name="Jerlstrom-Hultqvist J."/>
            <person name="Cepicka I."/>
            <person name="Gallot-Lavallee L."/>
            <person name="Salas-Leiva D."/>
            <person name="Curtis B.A."/>
            <person name="Zahonova K."/>
            <person name="Pipaliya S."/>
            <person name="Dacks J."/>
            <person name="Roger A.J."/>
        </authorList>
    </citation>
    <scope>NUCLEOTIDE SEQUENCE</scope>
    <source>
        <strain evidence="11">Busselton2</strain>
    </source>
</reference>
<dbReference type="InterPro" id="IPR036986">
    <property type="entry name" value="S4_RNA-bd_sf"/>
</dbReference>
<evidence type="ECO:0000259" key="9">
    <source>
        <dbReference type="SMART" id="SM01390"/>
    </source>
</evidence>
<dbReference type="GO" id="GO:0022627">
    <property type="term" value="C:cytosolic small ribosomal subunit"/>
    <property type="evidence" value="ECO:0007669"/>
    <property type="project" value="TreeGrafter"/>
</dbReference>
<keyword evidence="4 7" id="KW-0689">Ribosomal protein</keyword>
<dbReference type="GO" id="GO:0006412">
    <property type="term" value="P:translation"/>
    <property type="evidence" value="ECO:0007669"/>
    <property type="project" value="InterPro"/>
</dbReference>
<evidence type="ECO:0000313" key="12">
    <source>
        <dbReference type="EMBL" id="KAJ6230009.1"/>
    </source>
</evidence>
<dbReference type="GO" id="GO:0019843">
    <property type="term" value="F:rRNA binding"/>
    <property type="evidence" value="ECO:0007669"/>
    <property type="project" value="UniProtKB-KW"/>
</dbReference>
<dbReference type="Proteomes" id="UP001146793">
    <property type="component" value="Unassembled WGS sequence"/>
</dbReference>
<dbReference type="EMBL" id="JAOAOG010000315">
    <property type="protein sequence ID" value="KAJ6230009.1"/>
    <property type="molecule type" value="Genomic_DNA"/>
</dbReference>
<evidence type="ECO:0000256" key="6">
    <source>
        <dbReference type="PROSITE-ProRule" id="PRU00182"/>
    </source>
</evidence>
<dbReference type="GO" id="GO:0042274">
    <property type="term" value="P:ribosomal small subunit biogenesis"/>
    <property type="evidence" value="ECO:0007669"/>
    <property type="project" value="TreeGrafter"/>
</dbReference>
<dbReference type="GO" id="GO:0003735">
    <property type="term" value="F:structural constituent of ribosome"/>
    <property type="evidence" value="ECO:0007669"/>
    <property type="project" value="InterPro"/>
</dbReference>
<dbReference type="InterPro" id="IPR022801">
    <property type="entry name" value="Ribosomal_uS4"/>
</dbReference>
<dbReference type="PROSITE" id="PS00632">
    <property type="entry name" value="RIBOSOMAL_S4"/>
    <property type="match status" value="1"/>
</dbReference>
<reference evidence="12" key="1">
    <citation type="submission" date="2022-08" db="EMBL/GenBank/DDBJ databases">
        <title>Novel sulfate-reducing endosymbionts in the free-living metamonad Anaeramoeba.</title>
        <authorList>
            <person name="Jerlstrom-Hultqvist J."/>
            <person name="Cepicka I."/>
            <person name="Gallot-Lavallee L."/>
            <person name="Salas-Leiva D."/>
            <person name="Curtis B.A."/>
            <person name="Zahonova K."/>
            <person name="Pipaliya S."/>
            <person name="Dacks J."/>
            <person name="Roger A.J."/>
        </authorList>
    </citation>
    <scope>NUCLEOTIDE SEQUENCE</scope>
    <source>
        <strain evidence="12">Schooner1</strain>
    </source>
</reference>
<dbReference type="PROSITE" id="PS50889">
    <property type="entry name" value="S4"/>
    <property type="match status" value="1"/>
</dbReference>
<dbReference type="SMART" id="SM00363">
    <property type="entry name" value="S4"/>
    <property type="match status" value="1"/>
</dbReference>
<evidence type="ECO:0000256" key="7">
    <source>
        <dbReference type="RuleBase" id="RU003699"/>
    </source>
</evidence>
<keyword evidence="2 6" id="KW-0699">rRNA-binding</keyword>
<organism evidence="11 13">
    <name type="scientific">Anaeramoeba flamelloides</name>
    <dbReference type="NCBI Taxonomy" id="1746091"/>
    <lineage>
        <taxon>Eukaryota</taxon>
        <taxon>Metamonada</taxon>
        <taxon>Anaeramoebidae</taxon>
        <taxon>Anaeramoeba</taxon>
    </lineage>
</organism>
<keyword evidence="3 6" id="KW-0694">RNA-binding</keyword>
<protein>
    <submittedName>
        <fullName evidence="11">40S ribosomal protein S9-2-LIKE</fullName>
    </submittedName>
</protein>
<dbReference type="InterPro" id="IPR018079">
    <property type="entry name" value="Ribosomal_uS4_CS"/>
</dbReference>
<sequence>MSRRKSKTFKTPRRPYQKERLDHELKVVGKYGLRTKREVWRVHYTLAKIRKSARNLLTLEENDPRRIFEGAALLRRLTNLGILDEQKQRLEYVLTLTIDDFLDRRLQTQVYKSGLARSIHHARVLIKQRHISVGSQLVNVPSFMVKIESQKHIGFSSKSPFGGGRPGRLKRKLNVMRGNKNEVEEED</sequence>
<dbReference type="PANTHER" id="PTHR11831:SF5">
    <property type="entry name" value="40S RIBOSOMAL PROTEIN S9"/>
    <property type="match status" value="1"/>
</dbReference>
<accession>A0AAV7YZU8</accession>
<dbReference type="CDD" id="cd00165">
    <property type="entry name" value="S4"/>
    <property type="match status" value="1"/>
</dbReference>
<dbReference type="EMBL" id="JANTQA010000044">
    <property type="protein sequence ID" value="KAJ3434317.1"/>
    <property type="molecule type" value="Genomic_DNA"/>
</dbReference>
<dbReference type="NCBIfam" id="TIGR01018">
    <property type="entry name" value="uS4_arch"/>
    <property type="match status" value="1"/>
</dbReference>
<dbReference type="EMBL" id="JANTQA010000063">
    <property type="protein sequence ID" value="KAJ3427132.1"/>
    <property type="molecule type" value="Genomic_DNA"/>
</dbReference>